<dbReference type="InterPro" id="IPR013785">
    <property type="entry name" value="Aldolase_TIM"/>
</dbReference>
<dbReference type="OrthoDB" id="9782387at2"/>
<dbReference type="GO" id="GO:0046872">
    <property type="term" value="F:metal ion binding"/>
    <property type="evidence" value="ECO:0007669"/>
    <property type="project" value="UniProtKB-KW"/>
</dbReference>
<sequence>MSNMVRVAGVVEESIVDGPGIRFVVFTQGCRHNCQGCHNMHTHSFDGGKLISMDSILHKVQENPLLDGVTLSGGEPFEQAVVLSSLSIELKKLGRHIITYTGYTYEYIVEKAKKMEGWMDLLHHTDILIDGRFEVEKKNLNLRFRGSENQRVIDVKKTQLNKQIVLVEWDE</sequence>
<name>A8MF22_ALKOO</name>
<dbReference type="Gene3D" id="3.20.20.70">
    <property type="entry name" value="Aldolase class I"/>
    <property type="match status" value="1"/>
</dbReference>
<reference evidence="15" key="1">
    <citation type="submission" date="2007-10" db="EMBL/GenBank/DDBJ databases">
        <title>Complete genome of Alkaliphilus oremlandii OhILAs.</title>
        <authorList>
            <person name="Copeland A."/>
            <person name="Lucas S."/>
            <person name="Lapidus A."/>
            <person name="Barry K."/>
            <person name="Detter J.C."/>
            <person name="Glavina del Rio T."/>
            <person name="Hammon N."/>
            <person name="Israni S."/>
            <person name="Dalin E."/>
            <person name="Tice H."/>
            <person name="Pitluck S."/>
            <person name="Chain P."/>
            <person name="Malfatti S."/>
            <person name="Shin M."/>
            <person name="Vergez L."/>
            <person name="Schmutz J."/>
            <person name="Larimer F."/>
            <person name="Land M."/>
            <person name="Hauser L."/>
            <person name="Kyrpides N."/>
            <person name="Mikhailova N."/>
            <person name="Stolz J.F."/>
            <person name="Dawson A."/>
            <person name="Fisher E."/>
            <person name="Crable B."/>
            <person name="Perera E."/>
            <person name="Lisak J."/>
            <person name="Ranganathan M."/>
            <person name="Basu P."/>
            <person name="Richardson P."/>
        </authorList>
    </citation>
    <scope>NUCLEOTIDE SEQUENCE [LARGE SCALE GENOMIC DNA]</scope>
    <source>
        <strain evidence="15">OhILAs</strain>
    </source>
</reference>
<dbReference type="RefSeq" id="WP_012159003.1">
    <property type="nucleotide sequence ID" value="NC_009922.1"/>
</dbReference>
<dbReference type="SFLD" id="SFLDG01066">
    <property type="entry name" value="organic_radical-activating_enz"/>
    <property type="match status" value="1"/>
</dbReference>
<comment type="function">
    <text evidence="2 12">Activation of anaerobic ribonucleoside-triphosphate reductase under anaerobic conditions by generation of an organic free radical, using S-adenosylmethionine and reduced flavodoxin as cosubstrates to produce 5'-deoxy-adenosine.</text>
</comment>
<keyword evidence="9" id="KW-0408">Iron</keyword>
<dbReference type="NCBIfam" id="TIGR02491">
    <property type="entry name" value="NrdG"/>
    <property type="match status" value="1"/>
</dbReference>
<keyword evidence="10" id="KW-0411">Iron-sulfur</keyword>
<evidence type="ECO:0000313" key="15">
    <source>
        <dbReference type="Proteomes" id="UP000000269"/>
    </source>
</evidence>
<protein>
    <recommendedName>
        <fullName evidence="4 12">Anaerobic ribonucleoside-triphosphate reductase-activating protein</fullName>
        <ecNumber evidence="12">1.97.1.-</ecNumber>
    </recommendedName>
</protein>
<comment type="similarity">
    <text evidence="3 12">Belongs to the organic radical-activating enzymes family.</text>
</comment>
<dbReference type="SFLD" id="SFLDF00299">
    <property type="entry name" value="anaerobic_ribonucleoside-triph"/>
    <property type="match status" value="1"/>
</dbReference>
<dbReference type="PROSITE" id="PS51918">
    <property type="entry name" value="RADICAL_SAM"/>
    <property type="match status" value="1"/>
</dbReference>
<feature type="domain" description="Radical SAM core" evidence="13">
    <location>
        <begin position="16"/>
        <end position="171"/>
    </location>
</feature>
<proteinExistence type="inferred from homology"/>
<comment type="catalytic activity">
    <reaction evidence="11">
        <text>glycyl-[protein] + reduced [flavodoxin] + S-adenosyl-L-methionine = glycin-2-yl radical-[protein] + semiquinone [flavodoxin] + 5'-deoxyadenosine + L-methionine + H(+)</text>
        <dbReference type="Rhea" id="RHEA:61976"/>
        <dbReference type="Rhea" id="RHEA-COMP:10622"/>
        <dbReference type="Rhea" id="RHEA-COMP:14480"/>
        <dbReference type="Rhea" id="RHEA-COMP:15993"/>
        <dbReference type="Rhea" id="RHEA-COMP:15994"/>
        <dbReference type="ChEBI" id="CHEBI:15378"/>
        <dbReference type="ChEBI" id="CHEBI:17319"/>
        <dbReference type="ChEBI" id="CHEBI:29947"/>
        <dbReference type="ChEBI" id="CHEBI:32722"/>
        <dbReference type="ChEBI" id="CHEBI:57618"/>
        <dbReference type="ChEBI" id="CHEBI:57844"/>
        <dbReference type="ChEBI" id="CHEBI:59789"/>
        <dbReference type="ChEBI" id="CHEBI:140311"/>
    </reaction>
</comment>
<evidence type="ECO:0000256" key="1">
    <source>
        <dbReference type="ARBA" id="ARBA00001966"/>
    </source>
</evidence>
<dbReference type="InterPro" id="IPR001989">
    <property type="entry name" value="Radical_activat_CS"/>
</dbReference>
<dbReference type="HOGENOM" id="CLU_089926_0_0_9"/>
<comment type="cofactor">
    <cofactor evidence="1">
        <name>[4Fe-4S] cluster</name>
        <dbReference type="ChEBI" id="CHEBI:49883"/>
    </cofactor>
</comment>
<evidence type="ECO:0000256" key="8">
    <source>
        <dbReference type="ARBA" id="ARBA00023002"/>
    </source>
</evidence>
<dbReference type="InterPro" id="IPR012837">
    <property type="entry name" value="NrdG"/>
</dbReference>
<dbReference type="PROSITE" id="PS01087">
    <property type="entry name" value="RADICAL_ACTIVATING"/>
    <property type="match status" value="1"/>
</dbReference>
<dbReference type="PANTHER" id="PTHR30352">
    <property type="entry name" value="PYRUVATE FORMATE-LYASE-ACTIVATING ENZYME"/>
    <property type="match status" value="1"/>
</dbReference>
<dbReference type="eggNOG" id="COG0602">
    <property type="taxonomic scope" value="Bacteria"/>
</dbReference>
<dbReference type="PIRSF" id="PIRSF000368">
    <property type="entry name" value="NrdG"/>
    <property type="match status" value="1"/>
</dbReference>
<dbReference type="Proteomes" id="UP000000269">
    <property type="component" value="Chromosome"/>
</dbReference>
<evidence type="ECO:0000256" key="2">
    <source>
        <dbReference type="ARBA" id="ARBA00003852"/>
    </source>
</evidence>
<evidence type="ECO:0000259" key="13">
    <source>
        <dbReference type="PROSITE" id="PS51918"/>
    </source>
</evidence>
<evidence type="ECO:0000256" key="9">
    <source>
        <dbReference type="ARBA" id="ARBA00023004"/>
    </source>
</evidence>
<dbReference type="EMBL" id="CP000853">
    <property type="protein sequence ID" value="ABW18691.1"/>
    <property type="molecule type" value="Genomic_DNA"/>
</dbReference>
<evidence type="ECO:0000256" key="7">
    <source>
        <dbReference type="ARBA" id="ARBA00022723"/>
    </source>
</evidence>
<keyword evidence="15" id="KW-1185">Reference proteome</keyword>
<evidence type="ECO:0000256" key="10">
    <source>
        <dbReference type="ARBA" id="ARBA00023014"/>
    </source>
</evidence>
<dbReference type="InterPro" id="IPR058240">
    <property type="entry name" value="rSAM_sf"/>
</dbReference>
<dbReference type="PANTHER" id="PTHR30352:SF2">
    <property type="entry name" value="ANAEROBIC RIBONUCLEOSIDE-TRIPHOSPHATE REDUCTASE-ACTIVATING PROTEIN"/>
    <property type="match status" value="1"/>
</dbReference>
<dbReference type="SFLD" id="SFLDS00029">
    <property type="entry name" value="Radical_SAM"/>
    <property type="match status" value="1"/>
</dbReference>
<evidence type="ECO:0000256" key="6">
    <source>
        <dbReference type="ARBA" id="ARBA00022691"/>
    </source>
</evidence>
<dbReference type="CDD" id="cd01335">
    <property type="entry name" value="Radical_SAM"/>
    <property type="match status" value="1"/>
</dbReference>
<dbReference type="Pfam" id="PF13353">
    <property type="entry name" value="Fer4_12"/>
    <property type="match status" value="1"/>
</dbReference>
<dbReference type="STRING" id="350688.Clos_1145"/>
<keyword evidence="8 12" id="KW-0560">Oxidoreductase</keyword>
<accession>A8MF22</accession>
<evidence type="ECO:0000256" key="11">
    <source>
        <dbReference type="ARBA" id="ARBA00047365"/>
    </source>
</evidence>
<keyword evidence="7" id="KW-0479">Metal-binding</keyword>
<organism evidence="14 15">
    <name type="scientific">Alkaliphilus oremlandii (strain OhILAs)</name>
    <name type="common">Clostridium oremlandii (strain OhILAs)</name>
    <dbReference type="NCBI Taxonomy" id="350688"/>
    <lineage>
        <taxon>Bacteria</taxon>
        <taxon>Bacillati</taxon>
        <taxon>Bacillota</taxon>
        <taxon>Clostridia</taxon>
        <taxon>Peptostreptococcales</taxon>
        <taxon>Natronincolaceae</taxon>
        <taxon>Alkaliphilus</taxon>
    </lineage>
</organism>
<evidence type="ECO:0000256" key="12">
    <source>
        <dbReference type="PIRNR" id="PIRNR000368"/>
    </source>
</evidence>
<dbReference type="InterPro" id="IPR034457">
    <property type="entry name" value="Organic_radical-activating"/>
</dbReference>
<dbReference type="GO" id="GO:0051539">
    <property type="term" value="F:4 iron, 4 sulfur cluster binding"/>
    <property type="evidence" value="ECO:0007669"/>
    <property type="project" value="UniProtKB-KW"/>
</dbReference>
<evidence type="ECO:0000256" key="3">
    <source>
        <dbReference type="ARBA" id="ARBA00009777"/>
    </source>
</evidence>
<dbReference type="EC" id="1.97.1.-" evidence="12"/>
<dbReference type="GO" id="GO:0043365">
    <property type="term" value="F:[formate-C-acetyltransferase]-activating enzyme activity"/>
    <property type="evidence" value="ECO:0007669"/>
    <property type="project" value="InterPro"/>
</dbReference>
<evidence type="ECO:0000256" key="5">
    <source>
        <dbReference type="ARBA" id="ARBA00022485"/>
    </source>
</evidence>
<dbReference type="SUPFAM" id="SSF102114">
    <property type="entry name" value="Radical SAM enzymes"/>
    <property type="match status" value="1"/>
</dbReference>
<dbReference type="GO" id="GO:0004748">
    <property type="term" value="F:ribonucleoside-diphosphate reductase activity, thioredoxin disulfide as acceptor"/>
    <property type="evidence" value="ECO:0007669"/>
    <property type="project" value="TreeGrafter"/>
</dbReference>
<dbReference type="SFLD" id="SFLDG01063">
    <property type="entry name" value="activating_enzymes__group_1"/>
    <property type="match status" value="1"/>
</dbReference>
<dbReference type="InterPro" id="IPR007197">
    <property type="entry name" value="rSAM"/>
</dbReference>
<gene>
    <name evidence="14" type="ordered locus">Clos_1145</name>
</gene>
<dbReference type="KEGG" id="aoe:Clos_1145"/>
<keyword evidence="5" id="KW-0004">4Fe-4S</keyword>
<evidence type="ECO:0000313" key="14">
    <source>
        <dbReference type="EMBL" id="ABW18691.1"/>
    </source>
</evidence>
<dbReference type="AlphaFoldDB" id="A8MF22"/>
<evidence type="ECO:0000256" key="4">
    <source>
        <dbReference type="ARBA" id="ARBA00014281"/>
    </source>
</evidence>
<keyword evidence="6" id="KW-0949">S-adenosyl-L-methionine</keyword>